<evidence type="ECO:0000313" key="1">
    <source>
        <dbReference type="EMBL" id="KAH3861771.1"/>
    </source>
</evidence>
<evidence type="ECO:0000313" key="2">
    <source>
        <dbReference type="Proteomes" id="UP000828390"/>
    </source>
</evidence>
<accession>A0A9D4LPP1</accession>
<dbReference type="AlphaFoldDB" id="A0A9D4LPP1"/>
<comment type="caution">
    <text evidence="1">The sequence shown here is derived from an EMBL/GenBank/DDBJ whole genome shotgun (WGS) entry which is preliminary data.</text>
</comment>
<reference evidence="1" key="1">
    <citation type="journal article" date="2019" name="bioRxiv">
        <title>The Genome of the Zebra Mussel, Dreissena polymorpha: A Resource for Invasive Species Research.</title>
        <authorList>
            <person name="McCartney M.A."/>
            <person name="Auch B."/>
            <person name="Kono T."/>
            <person name="Mallez S."/>
            <person name="Zhang Y."/>
            <person name="Obille A."/>
            <person name="Becker A."/>
            <person name="Abrahante J.E."/>
            <person name="Garbe J."/>
            <person name="Badalamenti J.P."/>
            <person name="Herman A."/>
            <person name="Mangelson H."/>
            <person name="Liachko I."/>
            <person name="Sullivan S."/>
            <person name="Sone E.D."/>
            <person name="Koren S."/>
            <person name="Silverstein K.A.T."/>
            <person name="Beckman K.B."/>
            <person name="Gohl D.M."/>
        </authorList>
    </citation>
    <scope>NUCLEOTIDE SEQUENCE</scope>
    <source>
        <strain evidence="1">Duluth1</strain>
        <tissue evidence="1">Whole animal</tissue>
    </source>
</reference>
<dbReference type="Proteomes" id="UP000828390">
    <property type="component" value="Unassembled WGS sequence"/>
</dbReference>
<keyword evidence="2" id="KW-1185">Reference proteome</keyword>
<gene>
    <name evidence="1" type="ORF">DPMN_024721</name>
</gene>
<protein>
    <submittedName>
        <fullName evidence="1">Uncharacterized protein</fullName>
    </submittedName>
</protein>
<name>A0A9D4LPP1_DREPO</name>
<sequence length="73" mass="8687">MGDEMSTEDKLMLMKLLLQNTKVENCIMIAKAKQRQRNRNVAKNVSTPVKRIIRKWFARRPELDLYTRLINIL</sequence>
<reference evidence="1" key="2">
    <citation type="submission" date="2020-11" db="EMBL/GenBank/DDBJ databases">
        <authorList>
            <person name="McCartney M.A."/>
            <person name="Auch B."/>
            <person name="Kono T."/>
            <person name="Mallez S."/>
            <person name="Becker A."/>
            <person name="Gohl D.M."/>
            <person name="Silverstein K.A.T."/>
            <person name="Koren S."/>
            <person name="Bechman K.B."/>
            <person name="Herman A."/>
            <person name="Abrahante J.E."/>
            <person name="Garbe J."/>
        </authorList>
    </citation>
    <scope>NUCLEOTIDE SEQUENCE</scope>
    <source>
        <strain evidence="1">Duluth1</strain>
        <tissue evidence="1">Whole animal</tissue>
    </source>
</reference>
<organism evidence="1 2">
    <name type="scientific">Dreissena polymorpha</name>
    <name type="common">Zebra mussel</name>
    <name type="synonym">Mytilus polymorpha</name>
    <dbReference type="NCBI Taxonomy" id="45954"/>
    <lineage>
        <taxon>Eukaryota</taxon>
        <taxon>Metazoa</taxon>
        <taxon>Spiralia</taxon>
        <taxon>Lophotrochozoa</taxon>
        <taxon>Mollusca</taxon>
        <taxon>Bivalvia</taxon>
        <taxon>Autobranchia</taxon>
        <taxon>Heteroconchia</taxon>
        <taxon>Euheterodonta</taxon>
        <taxon>Imparidentia</taxon>
        <taxon>Neoheterodontei</taxon>
        <taxon>Myida</taxon>
        <taxon>Dreissenoidea</taxon>
        <taxon>Dreissenidae</taxon>
        <taxon>Dreissena</taxon>
    </lineage>
</organism>
<dbReference type="EMBL" id="JAIWYP010000002">
    <property type="protein sequence ID" value="KAH3861771.1"/>
    <property type="molecule type" value="Genomic_DNA"/>
</dbReference>
<proteinExistence type="predicted"/>